<comment type="function">
    <text evidence="9">Acts as a magnesium transporter.</text>
</comment>
<dbReference type="SMART" id="SM00116">
    <property type="entry name" value="CBS"/>
    <property type="match status" value="2"/>
</dbReference>
<dbReference type="Proteomes" id="UP000183994">
    <property type="component" value="Unassembled WGS sequence"/>
</dbReference>
<keyword evidence="7 9" id="KW-0472">Membrane</keyword>
<dbReference type="SUPFAM" id="SSF161093">
    <property type="entry name" value="MgtE membrane domain-like"/>
    <property type="match status" value="1"/>
</dbReference>
<dbReference type="CDD" id="cd04606">
    <property type="entry name" value="CBS_pair_Mg_transporter"/>
    <property type="match status" value="1"/>
</dbReference>
<keyword evidence="8" id="KW-0129">CBS domain</keyword>
<keyword evidence="6 9" id="KW-1133">Transmembrane helix</keyword>
<dbReference type="InterPro" id="IPR006669">
    <property type="entry name" value="MgtE_transporter"/>
</dbReference>
<dbReference type="InterPro" id="IPR046342">
    <property type="entry name" value="CBS_dom_sf"/>
</dbReference>
<dbReference type="InterPro" id="IPR006668">
    <property type="entry name" value="Mg_transptr_MgtE_intracell_dom"/>
</dbReference>
<comment type="subcellular location">
    <subcellularLocation>
        <location evidence="9">Cell membrane</location>
        <topology evidence="9">Multi-pass membrane protein</topology>
    </subcellularLocation>
    <subcellularLocation>
        <location evidence="1">Membrane</location>
        <topology evidence="1">Multi-pass membrane protein</topology>
    </subcellularLocation>
</comment>
<organism evidence="11 12">
    <name type="scientific">Desulfatibacillum alkenivorans DSM 16219</name>
    <dbReference type="NCBI Taxonomy" id="1121393"/>
    <lineage>
        <taxon>Bacteria</taxon>
        <taxon>Pseudomonadati</taxon>
        <taxon>Thermodesulfobacteriota</taxon>
        <taxon>Desulfobacteria</taxon>
        <taxon>Desulfobacterales</taxon>
        <taxon>Desulfatibacillaceae</taxon>
        <taxon>Desulfatibacillum</taxon>
    </lineage>
</organism>
<reference evidence="12" key="1">
    <citation type="submission" date="2016-11" db="EMBL/GenBank/DDBJ databases">
        <authorList>
            <person name="Varghese N."/>
            <person name="Submissions S."/>
        </authorList>
    </citation>
    <scope>NUCLEOTIDE SEQUENCE [LARGE SCALE GENOMIC DNA]</scope>
    <source>
        <strain evidence="12">DSM 16219</strain>
    </source>
</reference>
<keyword evidence="3 9" id="KW-0813">Transport</keyword>
<evidence type="ECO:0000256" key="6">
    <source>
        <dbReference type="ARBA" id="ARBA00022989"/>
    </source>
</evidence>
<comment type="similarity">
    <text evidence="2 9">Belongs to the SLC41A transporter family.</text>
</comment>
<dbReference type="InterPro" id="IPR036739">
    <property type="entry name" value="SLC41_membr_dom_sf"/>
</dbReference>
<evidence type="ECO:0000256" key="9">
    <source>
        <dbReference type="RuleBase" id="RU362011"/>
    </source>
</evidence>
<dbReference type="Pfam" id="PF03448">
    <property type="entry name" value="MgtE_N"/>
    <property type="match status" value="1"/>
</dbReference>
<evidence type="ECO:0000256" key="8">
    <source>
        <dbReference type="PROSITE-ProRule" id="PRU00703"/>
    </source>
</evidence>
<evidence type="ECO:0000256" key="5">
    <source>
        <dbReference type="ARBA" id="ARBA00022842"/>
    </source>
</evidence>
<feature type="transmembrane region" description="Helical" evidence="9">
    <location>
        <begin position="288"/>
        <end position="308"/>
    </location>
</feature>
<keyword evidence="12" id="KW-1185">Reference proteome</keyword>
<evidence type="ECO:0000256" key="1">
    <source>
        <dbReference type="ARBA" id="ARBA00004141"/>
    </source>
</evidence>
<dbReference type="GO" id="GO:0005886">
    <property type="term" value="C:plasma membrane"/>
    <property type="evidence" value="ECO:0007669"/>
    <property type="project" value="UniProtKB-SubCell"/>
</dbReference>
<keyword evidence="4 9" id="KW-0812">Transmembrane</keyword>
<dbReference type="Gene3D" id="3.10.580.10">
    <property type="entry name" value="CBS-domain"/>
    <property type="match status" value="1"/>
</dbReference>
<keyword evidence="9" id="KW-1003">Cell membrane</keyword>
<keyword evidence="9" id="KW-0479">Metal-binding</keyword>
<evidence type="ECO:0000256" key="2">
    <source>
        <dbReference type="ARBA" id="ARBA00009749"/>
    </source>
</evidence>
<comment type="caution">
    <text evidence="9">Lacks conserved residue(s) required for the propagation of feature annotation.</text>
</comment>
<evidence type="ECO:0000313" key="11">
    <source>
        <dbReference type="EMBL" id="SHI83971.1"/>
    </source>
</evidence>
<keyword evidence="5 9" id="KW-0460">Magnesium</keyword>
<feature type="transmembrane region" description="Helical" evidence="9">
    <location>
        <begin position="362"/>
        <end position="380"/>
    </location>
</feature>
<dbReference type="GO" id="GO:0046872">
    <property type="term" value="F:metal ion binding"/>
    <property type="evidence" value="ECO:0007669"/>
    <property type="project" value="UniProtKB-KW"/>
</dbReference>
<proteinExistence type="inferred from homology"/>
<dbReference type="AlphaFoldDB" id="A0A1M6EEV1"/>
<dbReference type="Pfam" id="PF00571">
    <property type="entry name" value="CBS"/>
    <property type="match status" value="2"/>
</dbReference>
<evidence type="ECO:0000313" key="12">
    <source>
        <dbReference type="Proteomes" id="UP000183994"/>
    </source>
</evidence>
<feature type="transmembrane region" description="Helical" evidence="9">
    <location>
        <begin position="432"/>
        <end position="452"/>
    </location>
</feature>
<dbReference type="SUPFAM" id="SSF158791">
    <property type="entry name" value="MgtE N-terminal domain-like"/>
    <property type="match status" value="1"/>
</dbReference>
<dbReference type="STRING" id="1121393.SAMN02745216_00637"/>
<evidence type="ECO:0000256" key="4">
    <source>
        <dbReference type="ARBA" id="ARBA00022692"/>
    </source>
</evidence>
<dbReference type="InterPro" id="IPR000644">
    <property type="entry name" value="CBS_dom"/>
</dbReference>
<dbReference type="RefSeq" id="WP_073472779.1">
    <property type="nucleotide sequence ID" value="NZ_FQZU01000002.1"/>
</dbReference>
<dbReference type="Pfam" id="PF01769">
    <property type="entry name" value="MgtE"/>
    <property type="match status" value="1"/>
</dbReference>
<dbReference type="OrthoDB" id="9790355at2"/>
<dbReference type="NCBIfam" id="TIGR00400">
    <property type="entry name" value="mgtE"/>
    <property type="match status" value="1"/>
</dbReference>
<dbReference type="Gene3D" id="1.25.60.10">
    <property type="entry name" value="MgtE N-terminal domain-like"/>
    <property type="match status" value="1"/>
</dbReference>
<feature type="domain" description="CBS" evidence="10">
    <location>
        <begin position="138"/>
        <end position="201"/>
    </location>
</feature>
<evidence type="ECO:0000256" key="3">
    <source>
        <dbReference type="ARBA" id="ARBA00022448"/>
    </source>
</evidence>
<evidence type="ECO:0000259" key="10">
    <source>
        <dbReference type="PROSITE" id="PS51371"/>
    </source>
</evidence>
<evidence type="ECO:0000256" key="7">
    <source>
        <dbReference type="ARBA" id="ARBA00023136"/>
    </source>
</evidence>
<feature type="domain" description="CBS" evidence="10">
    <location>
        <begin position="202"/>
        <end position="258"/>
    </location>
</feature>
<dbReference type="SMART" id="SM00924">
    <property type="entry name" value="MgtE_N"/>
    <property type="match status" value="1"/>
</dbReference>
<dbReference type="SUPFAM" id="SSF54631">
    <property type="entry name" value="CBS-domain pair"/>
    <property type="match status" value="1"/>
</dbReference>
<feature type="transmembrane region" description="Helical" evidence="9">
    <location>
        <begin position="400"/>
        <end position="425"/>
    </location>
</feature>
<gene>
    <name evidence="11" type="ORF">SAMN02745216_00637</name>
</gene>
<dbReference type="PANTHER" id="PTHR43773:SF1">
    <property type="entry name" value="MAGNESIUM TRANSPORTER MGTE"/>
    <property type="match status" value="1"/>
</dbReference>
<dbReference type="InterPro" id="IPR038076">
    <property type="entry name" value="MgtE_N_sf"/>
</dbReference>
<dbReference type="EMBL" id="FQZU01000002">
    <property type="protein sequence ID" value="SHI83971.1"/>
    <property type="molecule type" value="Genomic_DNA"/>
</dbReference>
<dbReference type="PANTHER" id="PTHR43773">
    <property type="entry name" value="MAGNESIUM TRANSPORTER MGTE"/>
    <property type="match status" value="1"/>
</dbReference>
<dbReference type="PROSITE" id="PS51371">
    <property type="entry name" value="CBS"/>
    <property type="match status" value="2"/>
</dbReference>
<name>A0A1M6EEV1_9BACT</name>
<sequence length="461" mass="50052">MNIKNPLHIIELREMLAHADYQSIRNYCQSYHPADIADALSSFPDSEARVVLGHAPAPLGAEIFSHLDEDVQASMASGMSRKDLAGLLAEMPPDDRADLFKKMSSELQENVLPALAQAEREDIRRLASYKEGTTGAVMTSDYAALSADLTASQAIDRLREAAPDKETIYYTYVVDEQRRLLGFVSLKDLITARRNARVGDIMHKDVIFSRVEDDQEASARKIQKYDLLALPVVNGGDALVGIFTHDDALDVITQETTEDMEKLAAITGAHEAGVYLKTPSWIHFKNRAYWIVGLAALGLISGVIIHSFQASLMHMLILALYMPMVADTGGNTGSQSATVVVRALALKEISPKDTFRVLYKELKISVLLALILGGLSWLKVMFLSRGDNIPMGISLAKAGFAIAAALALQVVTATLAGAILPLFAAKMKWDPAIVASPALTTVVDITGLLIYFTSAKLILGV</sequence>
<dbReference type="GO" id="GO:0015095">
    <property type="term" value="F:magnesium ion transmembrane transporter activity"/>
    <property type="evidence" value="ECO:0007669"/>
    <property type="project" value="UniProtKB-UniRule"/>
</dbReference>
<dbReference type="InterPro" id="IPR006667">
    <property type="entry name" value="SLC41_membr_dom"/>
</dbReference>
<dbReference type="Gene3D" id="1.10.357.20">
    <property type="entry name" value="SLC41 divalent cation transporters, integral membrane domain"/>
    <property type="match status" value="1"/>
</dbReference>
<accession>A0A1M6EEV1</accession>
<protein>
    <recommendedName>
        <fullName evidence="9">Magnesium transporter MgtE</fullName>
    </recommendedName>
</protein>
<comment type="subunit">
    <text evidence="9">Homodimer.</text>
</comment>